<evidence type="ECO:0000256" key="1">
    <source>
        <dbReference type="SAM" id="MobiDB-lite"/>
    </source>
</evidence>
<feature type="compositionally biased region" description="Basic and acidic residues" evidence="1">
    <location>
        <begin position="1"/>
        <end position="20"/>
    </location>
</feature>
<sequence>MKQDHPERDLHPVQRRRDSKQGLGTWFIDDAVAAEAVRAAVEIG</sequence>
<protein>
    <submittedName>
        <fullName evidence="2">Uncharacterized protein</fullName>
    </submittedName>
</protein>
<evidence type="ECO:0000313" key="2">
    <source>
        <dbReference type="EMBL" id="WGT47299.1"/>
    </source>
</evidence>
<feature type="region of interest" description="Disordered" evidence="1">
    <location>
        <begin position="1"/>
        <end position="21"/>
    </location>
</feature>
<reference evidence="2 3" key="1">
    <citation type="journal article" date="2008" name="Int. J. Syst. Evol. Microbiol.">
        <title>Tessaracoccus flavescens sp. nov., isolated from marine sediment.</title>
        <authorList>
            <person name="Lee D.W."/>
            <person name="Lee S.D."/>
        </authorList>
    </citation>
    <scope>NUCLEOTIDE SEQUENCE [LARGE SCALE GENOMIC DNA]</scope>
    <source>
        <strain evidence="2 3">T21</strain>
    </source>
</reference>
<dbReference type="Proteomes" id="UP001244136">
    <property type="component" value="Chromosome"/>
</dbReference>
<accession>A0ABY8PXW1</accession>
<proteinExistence type="predicted"/>
<gene>
    <name evidence="2" type="ORF">QH948_00495</name>
</gene>
<dbReference type="EMBL" id="CP123967">
    <property type="protein sequence ID" value="WGT47299.1"/>
    <property type="molecule type" value="Genomic_DNA"/>
</dbReference>
<keyword evidence="3" id="KW-1185">Reference proteome</keyword>
<name>A0ABY8PXW1_9ACTN</name>
<dbReference type="RefSeq" id="WP_281145032.1">
    <property type="nucleotide sequence ID" value="NZ_CP123967.1"/>
</dbReference>
<organism evidence="2 3">
    <name type="scientific">Tessaracoccus lacteus</name>
    <dbReference type="NCBI Taxonomy" id="3041766"/>
    <lineage>
        <taxon>Bacteria</taxon>
        <taxon>Bacillati</taxon>
        <taxon>Actinomycetota</taxon>
        <taxon>Actinomycetes</taxon>
        <taxon>Propionibacteriales</taxon>
        <taxon>Propionibacteriaceae</taxon>
        <taxon>Tessaracoccus</taxon>
    </lineage>
</organism>
<evidence type="ECO:0000313" key="3">
    <source>
        <dbReference type="Proteomes" id="UP001244136"/>
    </source>
</evidence>